<dbReference type="Proteomes" id="UP000663889">
    <property type="component" value="Unassembled WGS sequence"/>
</dbReference>
<dbReference type="AlphaFoldDB" id="A0A814UUF1"/>
<feature type="domain" description="Helitron helicase-like" evidence="2">
    <location>
        <begin position="170"/>
        <end position="383"/>
    </location>
</feature>
<comment type="caution">
    <text evidence="3">The sequence shown here is derived from an EMBL/GenBank/DDBJ whole genome shotgun (WGS) entry which is preliminary data.</text>
</comment>
<sequence>MSLDEVTAKLGAVNVLATRMDFDAALTELSKIINDCLKDNSSLEDVRVVNILITSCIARININFDKENFEDVLFDIKILEKIKYDIYSDPVTFFKKILFPMINQTIIYNDKSKKIVYNDKSINHTIIYNDKSKKIVYNDISNSLYPTLFYYGREAPEDQSRPVKVNLREHIRYLLSYNDRRFETNHSFIFVVFNLLQRRDACFHAQLIATKPYFRVSADEIQSLKSKDIEMALGNISKKTYSSESSSPLNKVLHHIKTIGGRVMVLAYSRTALHTRIHALIYKKGLPSIFLTLNPADIHSPVALYFAGVKLDVVNIQMEQLTDTYKRSEIIASHPVATAKYFHLLISNILDTMIVGGGLSPIKAYFGTVESQGRGSLHLHLLIWLDHDMKPADMEDKIQNADFLPRSWNTPLRLSRDNICAALSTIDLTGLQQNIYGSNHIISTPLKEQFVSSILHVSALPNKLLQTPTRNQSTFVINASYNESKVIPACLPTPNPSSPNFASRFRADVVQLVKASNIHKHSDTCYKYWNANKGDKKSCRMRMPRTLVPVSTIDPDTDVIDDDIFDDETIDDENNNEEQFQIQTAEDNKKYVLVNTRIDYQYRSAILNNPCLYNFVSTLYKNKMNTTDQKYLSKTTETVEEKANQKGRPPNERSPFQKQHPQASTHLMMKYSEPHVPILYGPQIPRRDRDDT</sequence>
<evidence type="ECO:0000313" key="3">
    <source>
        <dbReference type="EMBL" id="CAF1182226.1"/>
    </source>
</evidence>
<dbReference type="Pfam" id="PF14214">
    <property type="entry name" value="Helitron_like_N"/>
    <property type="match status" value="1"/>
</dbReference>
<organism evidence="3 4">
    <name type="scientific">Rotaria sordida</name>
    <dbReference type="NCBI Taxonomy" id="392033"/>
    <lineage>
        <taxon>Eukaryota</taxon>
        <taxon>Metazoa</taxon>
        <taxon>Spiralia</taxon>
        <taxon>Gnathifera</taxon>
        <taxon>Rotifera</taxon>
        <taxon>Eurotatoria</taxon>
        <taxon>Bdelloidea</taxon>
        <taxon>Philodinida</taxon>
        <taxon>Philodinidae</taxon>
        <taxon>Rotaria</taxon>
    </lineage>
</organism>
<accession>A0A814UUF1</accession>
<gene>
    <name evidence="3" type="ORF">SEV965_LOCUS20117</name>
</gene>
<reference evidence="3" key="1">
    <citation type="submission" date="2021-02" db="EMBL/GenBank/DDBJ databases">
        <authorList>
            <person name="Nowell W R."/>
        </authorList>
    </citation>
    <scope>NUCLEOTIDE SEQUENCE</scope>
</reference>
<protein>
    <recommendedName>
        <fullName evidence="2">Helitron helicase-like domain-containing protein</fullName>
    </recommendedName>
</protein>
<dbReference type="EMBL" id="CAJNOU010001289">
    <property type="protein sequence ID" value="CAF1182226.1"/>
    <property type="molecule type" value="Genomic_DNA"/>
</dbReference>
<evidence type="ECO:0000313" key="4">
    <source>
        <dbReference type="Proteomes" id="UP000663889"/>
    </source>
</evidence>
<dbReference type="InterPro" id="IPR025476">
    <property type="entry name" value="Helitron_helicase-like"/>
</dbReference>
<name>A0A814UUF1_9BILA</name>
<evidence type="ECO:0000259" key="2">
    <source>
        <dbReference type="Pfam" id="PF14214"/>
    </source>
</evidence>
<feature type="region of interest" description="Disordered" evidence="1">
    <location>
        <begin position="638"/>
        <end position="692"/>
    </location>
</feature>
<evidence type="ECO:0000256" key="1">
    <source>
        <dbReference type="SAM" id="MobiDB-lite"/>
    </source>
</evidence>
<feature type="compositionally biased region" description="Polar residues" evidence="1">
    <location>
        <begin position="654"/>
        <end position="665"/>
    </location>
</feature>
<proteinExistence type="predicted"/>